<keyword evidence="4" id="KW-0411">Iron-sulfur</keyword>
<evidence type="ECO:0000256" key="4">
    <source>
        <dbReference type="ARBA" id="ARBA00023014"/>
    </source>
</evidence>
<evidence type="ECO:0000256" key="1">
    <source>
        <dbReference type="ARBA" id="ARBA00022691"/>
    </source>
</evidence>
<dbReference type="InterPro" id="IPR007197">
    <property type="entry name" value="rSAM"/>
</dbReference>
<evidence type="ECO:0000313" key="6">
    <source>
        <dbReference type="EMBL" id="MBO0481293.1"/>
    </source>
</evidence>
<dbReference type="InterPro" id="IPR006638">
    <property type="entry name" value="Elp3/MiaA/NifB-like_rSAM"/>
</dbReference>
<evidence type="ECO:0000256" key="3">
    <source>
        <dbReference type="ARBA" id="ARBA00023004"/>
    </source>
</evidence>
<name>A0ABS3HXU7_9ENTE</name>
<organism evidence="6 7">
    <name type="scientific">Candidatus Enterococcus courvalinii</name>
    <dbReference type="NCBI Taxonomy" id="2815329"/>
    <lineage>
        <taxon>Bacteria</taxon>
        <taxon>Bacillati</taxon>
        <taxon>Bacillota</taxon>
        <taxon>Bacilli</taxon>
        <taxon>Lactobacillales</taxon>
        <taxon>Enterococcaceae</taxon>
        <taxon>Enterococcus</taxon>
    </lineage>
</organism>
<dbReference type="InterPro" id="IPR013785">
    <property type="entry name" value="Aldolase_TIM"/>
</dbReference>
<dbReference type="Pfam" id="PF04055">
    <property type="entry name" value="Radical_SAM"/>
    <property type="match status" value="1"/>
</dbReference>
<keyword evidence="2" id="KW-0479">Metal-binding</keyword>
<dbReference type="SMART" id="SM00729">
    <property type="entry name" value="Elp3"/>
    <property type="match status" value="1"/>
</dbReference>
<comment type="caution">
    <text evidence="6">The sequence shown here is derived from an EMBL/GenBank/DDBJ whole genome shotgun (WGS) entry which is preliminary data.</text>
</comment>
<keyword evidence="3" id="KW-0408">Iron</keyword>
<dbReference type="PANTHER" id="PTHR11228">
    <property type="entry name" value="RADICAL SAM DOMAIN PROTEIN"/>
    <property type="match status" value="1"/>
</dbReference>
<accession>A0ABS3HXU7</accession>
<dbReference type="SUPFAM" id="SSF102114">
    <property type="entry name" value="Radical SAM enzymes"/>
    <property type="match status" value="1"/>
</dbReference>
<dbReference type="Proteomes" id="UP000664832">
    <property type="component" value="Unassembled WGS sequence"/>
</dbReference>
<evidence type="ECO:0000313" key="7">
    <source>
        <dbReference type="Proteomes" id="UP000664832"/>
    </source>
</evidence>
<keyword evidence="7" id="KW-1185">Reference proteome</keyword>
<dbReference type="SFLD" id="SFLDG01067">
    <property type="entry name" value="SPASM/twitch_domain_containing"/>
    <property type="match status" value="1"/>
</dbReference>
<feature type="domain" description="Radical SAM core" evidence="5">
    <location>
        <begin position="1"/>
        <end position="215"/>
    </location>
</feature>
<proteinExistence type="predicted"/>
<reference evidence="6 7" key="1">
    <citation type="submission" date="2021-03" db="EMBL/GenBank/DDBJ databases">
        <title>Enterococcal diversity collection.</title>
        <authorList>
            <person name="Gilmore M.S."/>
            <person name="Schwartzman J."/>
            <person name="Van Tyne D."/>
            <person name="Martin M."/>
            <person name="Earl A.M."/>
            <person name="Manson A.L."/>
            <person name="Straub T."/>
            <person name="Salamzade R."/>
            <person name="Saavedra J."/>
            <person name="Lebreton F."/>
            <person name="Prichula J."/>
            <person name="Schaufler K."/>
            <person name="Gaca A."/>
            <person name="Sgardioli B."/>
            <person name="Wagenaar J."/>
            <person name="Strong T."/>
        </authorList>
    </citation>
    <scope>NUCLEOTIDE SEQUENCE [LARGE SCALE GENOMIC DNA]</scope>
    <source>
        <strain evidence="6 7">MSG2901</strain>
    </source>
</reference>
<dbReference type="EMBL" id="JAFLWI010000003">
    <property type="protein sequence ID" value="MBO0481293.1"/>
    <property type="molecule type" value="Genomic_DNA"/>
</dbReference>
<dbReference type="CDD" id="cd01335">
    <property type="entry name" value="Radical_SAM"/>
    <property type="match status" value="1"/>
</dbReference>
<sequence>MYTFQSVSLDITYKCNLRCKHCFNSSGEFLGGELNDSQILKIIDEISKYQVESICLCGGEPFYRFDLLLSVAKLIKKNSPKTFISMVSNGILWTNKKAKELSEAGLDVVQFSLDGFTNESYDFVRQSHGKLSKVFDAIKYAQDAGLDVMLSSLPHKKNFNQIQSMIEFCIANNIVEFRMQPLMPLGRGDLNFNELCLSDSEYQQVQSILKTNTGRMTYSGQELKIEWGDPMDHFFMLQEVPYISSLNISAYGDITISPYLPFSIWNLSKSTFASFIENQIPERALLNSRVIQTINEMMTVNDLAVMSHRMNKIENISNREALDISKEIIGEERVG</sequence>
<dbReference type="PROSITE" id="PS51918">
    <property type="entry name" value="RADICAL_SAM"/>
    <property type="match status" value="1"/>
</dbReference>
<gene>
    <name evidence="6" type="ORF">JZO71_03010</name>
</gene>
<dbReference type="SFLD" id="SFLDS00029">
    <property type="entry name" value="Radical_SAM"/>
    <property type="match status" value="1"/>
</dbReference>
<evidence type="ECO:0000259" key="5">
    <source>
        <dbReference type="PROSITE" id="PS51918"/>
    </source>
</evidence>
<dbReference type="PANTHER" id="PTHR11228:SF7">
    <property type="entry name" value="PQQA PEPTIDE CYCLASE"/>
    <property type="match status" value="1"/>
</dbReference>
<dbReference type="RefSeq" id="WP_206898123.1">
    <property type="nucleotide sequence ID" value="NZ_JAFLWI010000003.1"/>
</dbReference>
<protein>
    <submittedName>
        <fullName evidence="6">Radical SAM protein</fullName>
    </submittedName>
</protein>
<dbReference type="InterPro" id="IPR050377">
    <property type="entry name" value="Radical_SAM_PqqE_MftC-like"/>
</dbReference>
<evidence type="ECO:0000256" key="2">
    <source>
        <dbReference type="ARBA" id="ARBA00022723"/>
    </source>
</evidence>
<keyword evidence="1" id="KW-0949">S-adenosyl-L-methionine</keyword>
<dbReference type="Gene3D" id="3.20.20.70">
    <property type="entry name" value="Aldolase class I"/>
    <property type="match status" value="1"/>
</dbReference>
<dbReference type="InterPro" id="IPR058240">
    <property type="entry name" value="rSAM_sf"/>
</dbReference>
<dbReference type="SFLD" id="SFLDG01386">
    <property type="entry name" value="main_SPASM_domain-containing"/>
    <property type="match status" value="1"/>
</dbReference>